<dbReference type="Pfam" id="PF00535">
    <property type="entry name" value="Glycos_transf_2"/>
    <property type="match status" value="1"/>
</dbReference>
<evidence type="ECO:0000256" key="1">
    <source>
        <dbReference type="ARBA" id="ARBA00006739"/>
    </source>
</evidence>
<dbReference type="GO" id="GO:0016757">
    <property type="term" value="F:glycosyltransferase activity"/>
    <property type="evidence" value="ECO:0007669"/>
    <property type="project" value="UniProtKB-KW"/>
</dbReference>
<dbReference type="RefSeq" id="WP_022636365.1">
    <property type="nucleotide sequence ID" value="NZ_ASJR01000006.1"/>
</dbReference>
<comment type="similarity">
    <text evidence="1">Belongs to the glycosyltransferase 2 family.</text>
</comment>
<keyword evidence="4" id="KW-1133">Transmembrane helix</keyword>
<comment type="caution">
    <text evidence="6">The sequence shown here is derived from an EMBL/GenBank/DDBJ whole genome shotgun (WGS) entry which is preliminary data.</text>
</comment>
<keyword evidence="4" id="KW-0812">Transmembrane</keyword>
<dbReference type="SUPFAM" id="SSF53448">
    <property type="entry name" value="Nucleotide-diphospho-sugar transferases"/>
    <property type="match status" value="1"/>
</dbReference>
<reference evidence="6 7" key="1">
    <citation type="journal article" date="2013" name="Environ. Microbiol.">
        <title>Genome analysis of Chitinivibrio alkaliphilus gen. nov., sp. nov., a novel extremely haloalkaliphilic anaerobic chitinolytic bacterium from the candidate phylum Termite Group 3.</title>
        <authorList>
            <person name="Sorokin D.Y."/>
            <person name="Gumerov V.M."/>
            <person name="Rakitin A.L."/>
            <person name="Beletsky A.V."/>
            <person name="Damste J.S."/>
            <person name="Muyzer G."/>
            <person name="Mardanov A.V."/>
            <person name="Ravin N.V."/>
        </authorList>
    </citation>
    <scope>NUCLEOTIDE SEQUENCE [LARGE SCALE GENOMIC DNA]</scope>
    <source>
        <strain evidence="6 7">ACht1</strain>
    </source>
</reference>
<protein>
    <submittedName>
        <fullName evidence="6">Glycosyl transferase family 2</fullName>
    </submittedName>
</protein>
<gene>
    <name evidence="6" type="ORF">CALK_0859</name>
</gene>
<evidence type="ECO:0000313" key="6">
    <source>
        <dbReference type="EMBL" id="ERP32134.1"/>
    </source>
</evidence>
<dbReference type="EMBL" id="ASJR01000006">
    <property type="protein sequence ID" value="ERP32134.1"/>
    <property type="molecule type" value="Genomic_DNA"/>
</dbReference>
<dbReference type="PANTHER" id="PTHR43630">
    <property type="entry name" value="POLY-BETA-1,6-N-ACETYL-D-GLUCOSAMINE SYNTHASE"/>
    <property type="match status" value="1"/>
</dbReference>
<dbReference type="STRING" id="1313304.CALK_0859"/>
<feature type="domain" description="Glycosyltransferase 2-like" evidence="5">
    <location>
        <begin position="43"/>
        <end position="169"/>
    </location>
</feature>
<organism evidence="6 7">
    <name type="scientific">Chitinivibrio alkaliphilus ACht1</name>
    <dbReference type="NCBI Taxonomy" id="1313304"/>
    <lineage>
        <taxon>Bacteria</taxon>
        <taxon>Pseudomonadati</taxon>
        <taxon>Fibrobacterota</taxon>
        <taxon>Chitinivibrionia</taxon>
        <taxon>Chitinivibrionales</taxon>
        <taxon>Chitinivibrionaceae</taxon>
        <taxon>Chitinivibrio</taxon>
    </lineage>
</organism>
<dbReference type="OrthoDB" id="9805625at2"/>
<keyword evidence="7" id="KW-1185">Reference proteome</keyword>
<evidence type="ECO:0000256" key="4">
    <source>
        <dbReference type="SAM" id="Phobius"/>
    </source>
</evidence>
<evidence type="ECO:0000256" key="2">
    <source>
        <dbReference type="ARBA" id="ARBA00022676"/>
    </source>
</evidence>
<keyword evidence="4" id="KW-0472">Membrane</keyword>
<evidence type="ECO:0000259" key="5">
    <source>
        <dbReference type="Pfam" id="PF00535"/>
    </source>
</evidence>
<keyword evidence="2" id="KW-0328">Glycosyltransferase</keyword>
<proteinExistence type="inferred from homology"/>
<evidence type="ECO:0000313" key="7">
    <source>
        <dbReference type="Proteomes" id="UP000017148"/>
    </source>
</evidence>
<dbReference type="Proteomes" id="UP000017148">
    <property type="component" value="Unassembled WGS sequence"/>
</dbReference>
<sequence length="380" mass="42938">MILPLILSLIYLALCLFLARGLRKKNFEMPSHKKGAALPSVAVLVAARNEETTLPHLLDSLKEQSIPPNEIIIVNDRSEDGTAAVIARYMRTMKNLSTYTIHDIPGGVCPKKHALTEAIRQSHSEILLQTDADALVPPRWVETMTAPFREEKTALVQGITFYTFAEKSSPFLRTYQDVDFLSYDIIGAAAIGARFPLSSNANNLAYRRRAYEQLEKLETTHRIVSGDDDFLLQHLWQKKEGKIHFCLSPDVRVQTTPCYTWRELLNQRARWGSKTVFYAPMQRLFLGAIFLFYLAIPLSLLPAIIGLWSPYTPILLLMVKIVGESFFLIPGARLFQVSLPAHGWAIIPASILQLGIVLYSVFRGVFGSFSWKKQVFKKTI</sequence>
<dbReference type="InterPro" id="IPR029044">
    <property type="entry name" value="Nucleotide-diphossugar_trans"/>
</dbReference>
<evidence type="ECO:0000256" key="3">
    <source>
        <dbReference type="ARBA" id="ARBA00022679"/>
    </source>
</evidence>
<feature type="transmembrane region" description="Helical" evidence="4">
    <location>
        <begin position="284"/>
        <end position="307"/>
    </location>
</feature>
<keyword evidence="3 6" id="KW-0808">Transferase</keyword>
<dbReference type="eggNOG" id="COG1215">
    <property type="taxonomic scope" value="Bacteria"/>
</dbReference>
<dbReference type="InterPro" id="IPR001173">
    <property type="entry name" value="Glyco_trans_2-like"/>
</dbReference>
<feature type="transmembrane region" description="Helical" evidence="4">
    <location>
        <begin position="341"/>
        <end position="362"/>
    </location>
</feature>
<dbReference type="Gene3D" id="3.90.550.10">
    <property type="entry name" value="Spore Coat Polysaccharide Biosynthesis Protein SpsA, Chain A"/>
    <property type="match status" value="1"/>
</dbReference>
<dbReference type="AlphaFoldDB" id="U7D6J0"/>
<dbReference type="PANTHER" id="PTHR43630:SF1">
    <property type="entry name" value="POLY-BETA-1,6-N-ACETYL-D-GLUCOSAMINE SYNTHASE"/>
    <property type="match status" value="1"/>
</dbReference>
<accession>U7D6J0</accession>
<name>U7D6J0_9BACT</name>